<evidence type="ECO:0000313" key="1">
    <source>
        <dbReference type="EMBL" id="EGN96822.1"/>
    </source>
</evidence>
<keyword evidence="2" id="KW-1185">Reference proteome</keyword>
<dbReference type="HOGENOM" id="CLU_2782973_0_0_1"/>
<feature type="non-terminal residue" evidence="1">
    <location>
        <position position="1"/>
    </location>
</feature>
<gene>
    <name evidence="1" type="ORF">SERLA73DRAFT_16532</name>
</gene>
<dbReference type="Proteomes" id="UP000008063">
    <property type="component" value="Unassembled WGS sequence"/>
</dbReference>
<protein>
    <submittedName>
        <fullName evidence="1">Uncharacterized protein</fullName>
    </submittedName>
</protein>
<proteinExistence type="predicted"/>
<evidence type="ECO:0000313" key="2">
    <source>
        <dbReference type="Proteomes" id="UP000008063"/>
    </source>
</evidence>
<feature type="non-terminal residue" evidence="1">
    <location>
        <position position="69"/>
    </location>
</feature>
<dbReference type="InParanoid" id="F8Q3W6"/>
<dbReference type="AlphaFoldDB" id="F8Q3W6"/>
<dbReference type="EMBL" id="GL945483">
    <property type="protein sequence ID" value="EGN96822.1"/>
    <property type="molecule type" value="Genomic_DNA"/>
</dbReference>
<reference evidence="2" key="1">
    <citation type="journal article" date="2011" name="Science">
        <title>The plant cell wall-decomposing machinery underlies the functional diversity of forest fungi.</title>
        <authorList>
            <person name="Eastwood D.C."/>
            <person name="Floudas D."/>
            <person name="Binder M."/>
            <person name="Majcherczyk A."/>
            <person name="Schneider P."/>
            <person name="Aerts A."/>
            <person name="Asiegbu F.O."/>
            <person name="Baker S.E."/>
            <person name="Barry K."/>
            <person name="Bendiksby M."/>
            <person name="Blumentritt M."/>
            <person name="Coutinho P.M."/>
            <person name="Cullen D."/>
            <person name="de Vries R.P."/>
            <person name="Gathman A."/>
            <person name="Goodell B."/>
            <person name="Henrissat B."/>
            <person name="Ihrmark K."/>
            <person name="Kauserud H."/>
            <person name="Kohler A."/>
            <person name="LaButti K."/>
            <person name="Lapidus A."/>
            <person name="Lavin J.L."/>
            <person name="Lee Y.-H."/>
            <person name="Lindquist E."/>
            <person name="Lilly W."/>
            <person name="Lucas S."/>
            <person name="Morin E."/>
            <person name="Murat C."/>
            <person name="Oguiza J.A."/>
            <person name="Park J."/>
            <person name="Pisabarro A.G."/>
            <person name="Riley R."/>
            <person name="Rosling A."/>
            <person name="Salamov A."/>
            <person name="Schmidt O."/>
            <person name="Schmutz J."/>
            <person name="Skrede I."/>
            <person name="Stenlid J."/>
            <person name="Wiebenga A."/>
            <person name="Xie X."/>
            <person name="Kuees U."/>
            <person name="Hibbett D.S."/>
            <person name="Hoffmeister D."/>
            <person name="Hoegberg N."/>
            <person name="Martin F."/>
            <person name="Grigoriev I.V."/>
            <person name="Watkinson S.C."/>
        </authorList>
    </citation>
    <scope>NUCLEOTIDE SEQUENCE [LARGE SCALE GENOMIC DNA]</scope>
    <source>
        <strain evidence="2">strain S7.3</strain>
    </source>
</reference>
<sequence>LLILYTSVFFTLDTIFITANSTIWRKMFVEDCNYPSGPMEYSLAMYSSAICIIANVSYTLENWMVDGLL</sequence>
<name>F8Q3W6_SERL3</name>
<organism evidence="2">
    <name type="scientific">Serpula lacrymans var. lacrymans (strain S7.3)</name>
    <name type="common">Dry rot fungus</name>
    <dbReference type="NCBI Taxonomy" id="936435"/>
    <lineage>
        <taxon>Eukaryota</taxon>
        <taxon>Fungi</taxon>
        <taxon>Dikarya</taxon>
        <taxon>Basidiomycota</taxon>
        <taxon>Agaricomycotina</taxon>
        <taxon>Agaricomycetes</taxon>
        <taxon>Agaricomycetidae</taxon>
        <taxon>Boletales</taxon>
        <taxon>Coniophorineae</taxon>
        <taxon>Serpulaceae</taxon>
        <taxon>Serpula</taxon>
    </lineage>
</organism>
<accession>F8Q3W6</accession>